<name>A0ABQ0B5Z1_9FIRM</name>
<protein>
    <submittedName>
        <fullName evidence="1">Uncharacterized protein</fullName>
    </submittedName>
</protein>
<comment type="caution">
    <text evidence="1">The sequence shown here is derived from an EMBL/GenBank/DDBJ whole genome shotgun (WGS) entry which is preliminary data.</text>
</comment>
<dbReference type="EMBL" id="BAABYW010000001">
    <property type="protein sequence ID" value="GAA6406865.1"/>
    <property type="molecule type" value="Genomic_DNA"/>
</dbReference>
<keyword evidence="2" id="KW-1185">Reference proteome</keyword>
<sequence length="61" mass="7254">MPFSAQFGAWRRFKSPVLQAVNEKFTCYSYEFVIRYPQTILKIVMIKFYIKKAGRTANGRR</sequence>
<accession>A0ABQ0B5Z1</accession>
<evidence type="ECO:0000313" key="1">
    <source>
        <dbReference type="EMBL" id="GAA6406865.1"/>
    </source>
</evidence>
<reference evidence="1 2" key="1">
    <citation type="submission" date="2024-04" db="EMBL/GenBank/DDBJ databases">
        <title>Defined microbial consortia suppress multidrug-resistant proinflammatory Enterobacteriaceae via ecological control.</title>
        <authorList>
            <person name="Furuichi M."/>
            <person name="Kawaguchi T."/>
            <person name="Pust M."/>
            <person name="Yasuma K."/>
            <person name="Plichta D."/>
            <person name="Hasegawa N."/>
            <person name="Ohya T."/>
            <person name="Bhattarai S."/>
            <person name="Sasajima S."/>
            <person name="Aoto Y."/>
            <person name="Tuganbaev T."/>
            <person name="Yaginuma M."/>
            <person name="Ueda M."/>
            <person name="Okahashi N."/>
            <person name="Amafuji K."/>
            <person name="Kiridooshi Y."/>
            <person name="Sugita K."/>
            <person name="Strazar M."/>
            <person name="Skelly A."/>
            <person name="Suda W."/>
            <person name="Hattori M."/>
            <person name="Nakamoto N."/>
            <person name="Caballero S."/>
            <person name="Norman J."/>
            <person name="Olle B."/>
            <person name="Tanoue T."/>
            <person name="Arita M."/>
            <person name="Bucci V."/>
            <person name="Atarashi K."/>
            <person name="Xavier R."/>
            <person name="Honda K."/>
        </authorList>
    </citation>
    <scope>NUCLEOTIDE SEQUENCE [LARGE SCALE GENOMIC DNA]</scope>
    <source>
        <strain evidence="2">k04-0078-D8-1</strain>
    </source>
</reference>
<evidence type="ECO:0000313" key="2">
    <source>
        <dbReference type="Proteomes" id="UP001600943"/>
    </source>
</evidence>
<dbReference type="Proteomes" id="UP001600943">
    <property type="component" value="Unassembled WGS sequence"/>
</dbReference>
<proteinExistence type="predicted"/>
<gene>
    <name evidence="1" type="ORF">K040078D81_09820</name>
</gene>
<organism evidence="1 2">
    <name type="scientific">Blautia hominis</name>
    <dbReference type="NCBI Taxonomy" id="2025493"/>
    <lineage>
        <taxon>Bacteria</taxon>
        <taxon>Bacillati</taxon>
        <taxon>Bacillota</taxon>
        <taxon>Clostridia</taxon>
        <taxon>Lachnospirales</taxon>
        <taxon>Lachnospiraceae</taxon>
        <taxon>Blautia</taxon>
    </lineage>
</organism>